<name>A0A9D1L1L7_9FIRM</name>
<evidence type="ECO:0000313" key="4">
    <source>
        <dbReference type="EMBL" id="HIU14216.1"/>
    </source>
</evidence>
<dbReference type="Proteomes" id="UP000824175">
    <property type="component" value="Unassembled WGS sequence"/>
</dbReference>
<reference evidence="4" key="2">
    <citation type="journal article" date="2021" name="PeerJ">
        <title>Extensive microbial diversity within the chicken gut microbiome revealed by metagenomics and culture.</title>
        <authorList>
            <person name="Gilroy R."/>
            <person name="Ravi A."/>
            <person name="Getino M."/>
            <person name="Pursley I."/>
            <person name="Horton D.L."/>
            <person name="Alikhan N.F."/>
            <person name="Baker D."/>
            <person name="Gharbi K."/>
            <person name="Hall N."/>
            <person name="Watson M."/>
            <person name="Adriaenssens E.M."/>
            <person name="Foster-Nyarko E."/>
            <person name="Jarju S."/>
            <person name="Secka A."/>
            <person name="Antonio M."/>
            <person name="Oren A."/>
            <person name="Chaudhuri R.R."/>
            <person name="La Ragione R."/>
            <person name="Hildebrand F."/>
            <person name="Pallen M.J."/>
        </authorList>
    </citation>
    <scope>NUCLEOTIDE SEQUENCE</scope>
    <source>
        <strain evidence="4">CHK195-11698</strain>
    </source>
</reference>
<keyword evidence="2" id="KW-1133">Transmembrane helix</keyword>
<feature type="transmembrane region" description="Helical" evidence="2">
    <location>
        <begin position="7"/>
        <end position="28"/>
    </location>
</feature>
<gene>
    <name evidence="4" type="ORF">IAD15_09130</name>
</gene>
<dbReference type="Gene3D" id="2.60.40.10">
    <property type="entry name" value="Immunoglobulins"/>
    <property type="match status" value="1"/>
</dbReference>
<organism evidence="4 5">
    <name type="scientific">Candidatus Fimiplasma intestinipullorum</name>
    <dbReference type="NCBI Taxonomy" id="2840825"/>
    <lineage>
        <taxon>Bacteria</taxon>
        <taxon>Bacillati</taxon>
        <taxon>Bacillota</taxon>
        <taxon>Clostridia</taxon>
        <taxon>Eubacteriales</taxon>
        <taxon>Candidatus Fimiplasma</taxon>
    </lineage>
</organism>
<protein>
    <submittedName>
        <fullName evidence="4">DUF5011 domain-containing protein</fullName>
    </submittedName>
</protein>
<keyword evidence="2" id="KW-0472">Membrane</keyword>
<evidence type="ECO:0000256" key="2">
    <source>
        <dbReference type="SAM" id="Phobius"/>
    </source>
</evidence>
<evidence type="ECO:0000259" key="3">
    <source>
        <dbReference type="Pfam" id="PF16403"/>
    </source>
</evidence>
<feature type="compositionally biased region" description="Low complexity" evidence="1">
    <location>
        <begin position="206"/>
        <end position="257"/>
    </location>
</feature>
<keyword evidence="2" id="KW-0812">Transmembrane</keyword>
<proteinExistence type="predicted"/>
<feature type="domain" description="Pesticidal crystal protein Cry22Aa Ig-like" evidence="3">
    <location>
        <begin position="133"/>
        <end position="199"/>
    </location>
</feature>
<dbReference type="InterPro" id="IPR013783">
    <property type="entry name" value="Ig-like_fold"/>
</dbReference>
<evidence type="ECO:0000256" key="1">
    <source>
        <dbReference type="SAM" id="MobiDB-lite"/>
    </source>
</evidence>
<reference evidence="4" key="1">
    <citation type="submission" date="2020-10" db="EMBL/GenBank/DDBJ databases">
        <authorList>
            <person name="Gilroy R."/>
        </authorList>
    </citation>
    <scope>NUCLEOTIDE SEQUENCE</scope>
    <source>
        <strain evidence="4">CHK195-11698</strain>
    </source>
</reference>
<dbReference type="InterPro" id="IPR032179">
    <property type="entry name" value="Cry22Aa_Ig-like"/>
</dbReference>
<evidence type="ECO:0000313" key="5">
    <source>
        <dbReference type="Proteomes" id="UP000824175"/>
    </source>
</evidence>
<dbReference type="AlphaFoldDB" id="A0A9D1L1L7"/>
<feature type="region of interest" description="Disordered" evidence="1">
    <location>
        <begin position="198"/>
        <end position="271"/>
    </location>
</feature>
<dbReference type="EMBL" id="DVMJ01000078">
    <property type="protein sequence ID" value="HIU14216.1"/>
    <property type="molecule type" value="Genomic_DNA"/>
</dbReference>
<accession>A0A9D1L1L7</accession>
<dbReference type="Pfam" id="PF16403">
    <property type="entry name" value="Bact_surface_Ig-like"/>
    <property type="match status" value="1"/>
</dbReference>
<sequence>MEKKKKIIVGCSAGVVAIAAAIGIGFWYNSYQDEQNRFALLPADSEVYTMELGSVTPSDASLFVDVENTSEKMQDTQKDIHLNYTEDQTITKEDGITYLKKGDYEGIITAGSQELPFTLHIVDTTAPEATLSQESISFEYGTDLTNYDWNQYISTSDLDETSITVEQSVDTNTAGNYTVKYIIADLSGNSVEKELAVTVNEKPAPTTTSSGSGNSTSRRNTSSGSSNSSTSNGSSSSGSSSSGSTGSGSSSSGSSSSHNDDSYSGTFESEHTFNNEYGNYYESDWIPIP</sequence>
<comment type="caution">
    <text evidence="4">The sequence shown here is derived from an EMBL/GenBank/DDBJ whole genome shotgun (WGS) entry which is preliminary data.</text>
</comment>